<evidence type="ECO:0000256" key="4">
    <source>
        <dbReference type="ARBA" id="ARBA00022729"/>
    </source>
</evidence>
<feature type="signal peptide" evidence="8">
    <location>
        <begin position="1"/>
        <end position="28"/>
    </location>
</feature>
<dbReference type="STRING" id="180498.A0A067JJ47"/>
<evidence type="ECO:0000256" key="8">
    <source>
        <dbReference type="SAM" id="SignalP"/>
    </source>
</evidence>
<protein>
    <recommendedName>
        <fullName evidence="3">pectinesterase</fullName>
        <ecNumber evidence="3">3.1.1.11</ecNumber>
    </recommendedName>
</protein>
<comment type="similarity">
    <text evidence="7">Belongs to the PMEI family.</text>
</comment>
<dbReference type="PANTHER" id="PTHR31080">
    <property type="entry name" value="PECTINESTERASE INHIBITOR-LIKE"/>
    <property type="match status" value="1"/>
</dbReference>
<evidence type="ECO:0000256" key="1">
    <source>
        <dbReference type="ARBA" id="ARBA00006027"/>
    </source>
</evidence>
<accession>A0A067JJ47</accession>
<comment type="similarity">
    <text evidence="2">In the C-terminal section; belongs to the pectinesterase family.</text>
</comment>
<dbReference type="InterPro" id="IPR006501">
    <property type="entry name" value="Pectinesterase_inhib_dom"/>
</dbReference>
<keyword evidence="6" id="KW-0325">Glycoprotein</keyword>
<dbReference type="SUPFAM" id="SSF101148">
    <property type="entry name" value="Plant invertase/pectin methylesterase inhibitor"/>
    <property type="match status" value="1"/>
</dbReference>
<evidence type="ECO:0000256" key="6">
    <source>
        <dbReference type="ARBA" id="ARBA00023180"/>
    </source>
</evidence>
<keyword evidence="4 8" id="KW-0732">Signal</keyword>
<dbReference type="GO" id="GO:0004857">
    <property type="term" value="F:enzyme inhibitor activity"/>
    <property type="evidence" value="ECO:0007669"/>
    <property type="project" value="InterPro"/>
</dbReference>
<dbReference type="EMBL" id="KK915158">
    <property type="protein sequence ID" value="KDP23996.1"/>
    <property type="molecule type" value="Genomic_DNA"/>
</dbReference>
<organism evidence="10 11">
    <name type="scientific">Jatropha curcas</name>
    <name type="common">Barbados nut</name>
    <dbReference type="NCBI Taxonomy" id="180498"/>
    <lineage>
        <taxon>Eukaryota</taxon>
        <taxon>Viridiplantae</taxon>
        <taxon>Streptophyta</taxon>
        <taxon>Embryophyta</taxon>
        <taxon>Tracheophyta</taxon>
        <taxon>Spermatophyta</taxon>
        <taxon>Magnoliopsida</taxon>
        <taxon>eudicotyledons</taxon>
        <taxon>Gunneridae</taxon>
        <taxon>Pentapetalae</taxon>
        <taxon>rosids</taxon>
        <taxon>fabids</taxon>
        <taxon>Malpighiales</taxon>
        <taxon>Euphorbiaceae</taxon>
        <taxon>Crotonoideae</taxon>
        <taxon>Jatropheae</taxon>
        <taxon>Jatropha</taxon>
    </lineage>
</organism>
<evidence type="ECO:0000256" key="3">
    <source>
        <dbReference type="ARBA" id="ARBA00013229"/>
    </source>
</evidence>
<dbReference type="InterPro" id="IPR051955">
    <property type="entry name" value="PME_Inhibitor"/>
</dbReference>
<sequence>METKTQILIFPLLLTFVLFISNTKNTAASTTATATTTTTTAATKTSNKTYRNYLKTACKSTTYPKLCYSSLSSYSSIIKTDDLILCTTALNVSLQISINTSYFMTDLSNQQELSETEAEVVQDCIDEIGDSIYELNQSLSDLSSLDFNSSDVRFQISNIKTWVSAAITDDYGCTDGFDGTKVSSAVKSKIKKAILNVSRITSNALALVNQKLSFP</sequence>
<dbReference type="FunFam" id="1.20.140.40:FF:000010">
    <property type="entry name" value="Pectinesterase"/>
    <property type="match status" value="1"/>
</dbReference>
<dbReference type="OrthoDB" id="1430376at2759"/>
<evidence type="ECO:0000313" key="11">
    <source>
        <dbReference type="Proteomes" id="UP000027138"/>
    </source>
</evidence>
<dbReference type="KEGG" id="jcu:105647149"/>
<dbReference type="SMART" id="SM00856">
    <property type="entry name" value="PMEI"/>
    <property type="match status" value="1"/>
</dbReference>
<dbReference type="CDD" id="cd15798">
    <property type="entry name" value="PMEI-like_3"/>
    <property type="match status" value="1"/>
</dbReference>
<keyword evidence="11" id="KW-1185">Reference proteome</keyword>
<reference evidence="10 11" key="1">
    <citation type="journal article" date="2014" name="PLoS ONE">
        <title>Global Analysis of Gene Expression Profiles in Physic Nut (Jatropha curcas L.) Seedlings Exposed to Salt Stress.</title>
        <authorList>
            <person name="Zhang L."/>
            <person name="Zhang C."/>
            <person name="Wu P."/>
            <person name="Chen Y."/>
            <person name="Li M."/>
            <person name="Jiang H."/>
            <person name="Wu G."/>
        </authorList>
    </citation>
    <scope>NUCLEOTIDE SEQUENCE [LARGE SCALE GENOMIC DNA]</scope>
    <source>
        <strain evidence="11">cv. GZQX0401</strain>
        <tissue evidence="10">Young leaves</tissue>
    </source>
</reference>
<evidence type="ECO:0000256" key="7">
    <source>
        <dbReference type="ARBA" id="ARBA00038471"/>
    </source>
</evidence>
<gene>
    <name evidence="10" type="ORF">JCGZ_25384</name>
</gene>
<dbReference type="EC" id="3.1.1.11" evidence="3"/>
<comment type="similarity">
    <text evidence="1">In the N-terminal section; belongs to the PMEI family.</text>
</comment>
<evidence type="ECO:0000313" key="10">
    <source>
        <dbReference type="EMBL" id="KDP23996.1"/>
    </source>
</evidence>
<keyword evidence="5" id="KW-1015">Disulfide bond</keyword>
<dbReference type="AlphaFoldDB" id="A0A067JJ47"/>
<evidence type="ECO:0000256" key="2">
    <source>
        <dbReference type="ARBA" id="ARBA00007786"/>
    </source>
</evidence>
<name>A0A067JJ47_JATCU</name>
<evidence type="ECO:0000256" key="5">
    <source>
        <dbReference type="ARBA" id="ARBA00023157"/>
    </source>
</evidence>
<proteinExistence type="inferred from homology"/>
<dbReference type="NCBIfam" id="TIGR01614">
    <property type="entry name" value="PME_inhib"/>
    <property type="match status" value="1"/>
</dbReference>
<feature type="chain" id="PRO_5001638709" description="pectinesterase" evidence="8">
    <location>
        <begin position="29"/>
        <end position="215"/>
    </location>
</feature>
<feature type="domain" description="Pectinesterase inhibitor" evidence="9">
    <location>
        <begin position="49"/>
        <end position="207"/>
    </location>
</feature>
<dbReference type="InterPro" id="IPR035513">
    <property type="entry name" value="Invertase/methylesterase_inhib"/>
</dbReference>
<evidence type="ECO:0000259" key="9">
    <source>
        <dbReference type="SMART" id="SM00856"/>
    </source>
</evidence>
<dbReference type="PANTHER" id="PTHR31080:SF212">
    <property type="entry name" value="PECTINESTERASE INHIBITOR DOMAIN-CONTAINING PROTEIN"/>
    <property type="match status" value="1"/>
</dbReference>
<dbReference type="Proteomes" id="UP000027138">
    <property type="component" value="Unassembled WGS sequence"/>
</dbReference>
<dbReference type="Gene3D" id="1.20.140.40">
    <property type="entry name" value="Invertase/pectin methylesterase inhibitor family protein"/>
    <property type="match status" value="1"/>
</dbReference>
<dbReference type="Pfam" id="PF04043">
    <property type="entry name" value="PMEI"/>
    <property type="match status" value="1"/>
</dbReference>
<dbReference type="GO" id="GO:0030599">
    <property type="term" value="F:pectinesterase activity"/>
    <property type="evidence" value="ECO:0007669"/>
    <property type="project" value="UniProtKB-EC"/>
</dbReference>